<dbReference type="InterPro" id="IPR006311">
    <property type="entry name" value="TAT_signal"/>
</dbReference>
<sequence length="431" mass="46777">MKRRDFLAATGAGGLAGLTMAQGPAVRAKALTQDTLADASWRDIKAQFDPAPGISQMSAFYLASHPKPVREAIARHRLGLDQNSHGYIHDMMAPCERGLRDAAAEFMGCEADHIAQVGSTTAGLGLTLSNIPVGKDFEILTDTRDHIVTQISTMYASQRGGAGLRREPLYDSSRNATKDEVVANVRKQLKDNTRLFAMTWVHSGTGVKMPVEAIGEVVAKHNHGKSDEARTLFAVDGVHGFGNQDIDIPDLGADFFIAGTHKWIYGPRGTGIVWARPEAQAFVQASIPTFDPSWRKMPPMEMPIAAHHTPGGFHAFEHTWAVEDAFRFCSSIGRARIADRIASLASTTKEQLGKLPKVTLATPDAQDMSAGIICFDVEGWDPYEGVDKLHEAGIIASVVPGFYRPLHMRVAPSLMTDEADVERTVRAIAAL</sequence>
<evidence type="ECO:0000256" key="1">
    <source>
        <dbReference type="ARBA" id="ARBA00022898"/>
    </source>
</evidence>
<keyword evidence="1" id="KW-0663">Pyridoxal phosphate</keyword>
<proteinExistence type="predicted"/>
<dbReference type="InterPro" id="IPR015422">
    <property type="entry name" value="PyrdxlP-dep_Trfase_small"/>
</dbReference>
<organism evidence="3 4">
    <name type="scientific">Qipengyuania polymorpha</name>
    <dbReference type="NCBI Taxonomy" id="2867234"/>
    <lineage>
        <taxon>Bacteria</taxon>
        <taxon>Pseudomonadati</taxon>
        <taxon>Pseudomonadota</taxon>
        <taxon>Alphaproteobacteria</taxon>
        <taxon>Sphingomonadales</taxon>
        <taxon>Erythrobacteraceae</taxon>
        <taxon>Qipengyuania</taxon>
    </lineage>
</organism>
<dbReference type="Pfam" id="PF00266">
    <property type="entry name" value="Aminotran_5"/>
    <property type="match status" value="1"/>
</dbReference>
<accession>A0ABS7IU13</accession>
<evidence type="ECO:0000313" key="3">
    <source>
        <dbReference type="EMBL" id="MBX7456859.1"/>
    </source>
</evidence>
<dbReference type="EMBL" id="JAIGNK010000001">
    <property type="protein sequence ID" value="MBX7456859.1"/>
    <property type="molecule type" value="Genomic_DNA"/>
</dbReference>
<reference evidence="3 4" key="1">
    <citation type="submission" date="2021-08" db="EMBL/GenBank/DDBJ databases">
        <title>Comparative Genomics Analysis of the Genus Qipengyuania Reveals Extensive Genetic Diversity and Metabolic Versatility, Including the Description of Fifteen Novel Species.</title>
        <authorList>
            <person name="Liu Y."/>
        </authorList>
    </citation>
    <scope>NUCLEOTIDE SEQUENCE [LARGE SCALE GENOMIC DNA]</scope>
    <source>
        <strain evidence="3 4">1NDH17</strain>
    </source>
</reference>
<keyword evidence="4" id="KW-1185">Reference proteome</keyword>
<keyword evidence="3" id="KW-0808">Transferase</keyword>
<evidence type="ECO:0000313" key="4">
    <source>
        <dbReference type="Proteomes" id="UP000783253"/>
    </source>
</evidence>
<keyword evidence="3" id="KW-0032">Aminotransferase</keyword>
<name>A0ABS7IU13_9SPHN</name>
<gene>
    <name evidence="3" type="ORF">K3152_01220</name>
</gene>
<dbReference type="InterPro" id="IPR000192">
    <property type="entry name" value="Aminotrans_V_dom"/>
</dbReference>
<dbReference type="PANTHER" id="PTHR43092:SF2">
    <property type="entry name" value="HERCYNYLCYSTEINE SULFOXIDE LYASE"/>
    <property type="match status" value="1"/>
</dbReference>
<dbReference type="Gene3D" id="3.40.640.10">
    <property type="entry name" value="Type I PLP-dependent aspartate aminotransferase-like (Major domain)"/>
    <property type="match status" value="1"/>
</dbReference>
<dbReference type="Gene3D" id="3.90.1150.10">
    <property type="entry name" value="Aspartate Aminotransferase, domain 1"/>
    <property type="match status" value="1"/>
</dbReference>
<dbReference type="InterPro" id="IPR015424">
    <property type="entry name" value="PyrdxlP-dep_Trfase"/>
</dbReference>
<dbReference type="InterPro" id="IPR015421">
    <property type="entry name" value="PyrdxlP-dep_Trfase_major"/>
</dbReference>
<feature type="domain" description="Aminotransferase class V" evidence="2">
    <location>
        <begin position="67"/>
        <end position="397"/>
    </location>
</feature>
<dbReference type="PANTHER" id="PTHR43092">
    <property type="entry name" value="L-CYSTEINE DESULFHYDRASE"/>
    <property type="match status" value="1"/>
</dbReference>
<protein>
    <submittedName>
        <fullName evidence="3">Aminotransferase class V-fold PLP-dependent enzyme</fullName>
    </submittedName>
</protein>
<dbReference type="RefSeq" id="WP_221572281.1">
    <property type="nucleotide sequence ID" value="NZ_JAIGNK010000001.1"/>
</dbReference>
<comment type="caution">
    <text evidence="3">The sequence shown here is derived from an EMBL/GenBank/DDBJ whole genome shotgun (WGS) entry which is preliminary data.</text>
</comment>
<evidence type="ECO:0000259" key="2">
    <source>
        <dbReference type="Pfam" id="PF00266"/>
    </source>
</evidence>
<dbReference type="PROSITE" id="PS51318">
    <property type="entry name" value="TAT"/>
    <property type="match status" value="1"/>
</dbReference>
<dbReference type="SUPFAM" id="SSF53383">
    <property type="entry name" value="PLP-dependent transferases"/>
    <property type="match status" value="1"/>
</dbReference>
<dbReference type="Proteomes" id="UP000783253">
    <property type="component" value="Unassembled WGS sequence"/>
</dbReference>
<dbReference type="GO" id="GO:0008483">
    <property type="term" value="F:transaminase activity"/>
    <property type="evidence" value="ECO:0007669"/>
    <property type="project" value="UniProtKB-KW"/>
</dbReference>